<accession>A0A212K314</accession>
<gene>
    <name evidence="2" type="ORF">KL86DPRO_20601</name>
</gene>
<dbReference type="PANTHER" id="PTHR46112">
    <property type="entry name" value="AMINOPEPTIDASE"/>
    <property type="match status" value="1"/>
</dbReference>
<evidence type="ECO:0000313" key="2">
    <source>
        <dbReference type="EMBL" id="SBW06089.1"/>
    </source>
</evidence>
<dbReference type="EMBL" id="FLUQ01000002">
    <property type="protein sequence ID" value="SBW06089.1"/>
    <property type="molecule type" value="Genomic_DNA"/>
</dbReference>
<protein>
    <recommendedName>
        <fullName evidence="1">Peptidase M24 domain-containing protein</fullName>
    </recommendedName>
</protein>
<dbReference type="AlphaFoldDB" id="A0A212K314"/>
<proteinExistence type="predicted"/>
<dbReference type="InterPro" id="IPR000994">
    <property type="entry name" value="Pept_M24"/>
</dbReference>
<feature type="domain" description="Peptidase M24" evidence="1">
    <location>
        <begin position="163"/>
        <end position="357"/>
    </location>
</feature>
<dbReference type="SUPFAM" id="SSF55920">
    <property type="entry name" value="Creatinase/aminopeptidase"/>
    <property type="match status" value="1"/>
</dbReference>
<dbReference type="CDD" id="cd01066">
    <property type="entry name" value="APP_MetAP"/>
    <property type="match status" value="1"/>
</dbReference>
<sequence length="386" mass="41724">MIANETQEIRARQQAVRKAMAAEGIDVLITGASSQLEFRGILRYLAGYYLPVFEEYLVIPLDGPVTFFAHDPSGADYAANSGAVDGIRIIPGNEYNPDPGKCVAEFVKSFAPKTIAAAGQPGISENFFRSLARHLGGAPLGDFTDALNALKMVKSPSEIALTEAAVTLNDDVLRYYMQFVKAGGREMDAIIESTAYTLKNGGEDLYWMASSGKVPHLAYMAEARRKQHVWQSGDYHYAVLEHSATGGHWGEIMQLISFGEPKAEYRKAFDAVIEAIRAAAAAIKPGNTVGMAAAASDAVLVERGYMKPRPAGAPAGAIGHSQGVDVWEFPRITADDPTVIVPHMRFNLHPAAVLPDGAKITYCDCWISTETGARRLTSLPYELIVV</sequence>
<name>A0A212K314_9DELT</name>
<dbReference type="InterPro" id="IPR036005">
    <property type="entry name" value="Creatinase/aminopeptidase-like"/>
</dbReference>
<dbReference type="Gene3D" id="3.40.350.10">
    <property type="entry name" value="Creatinase/prolidase N-terminal domain"/>
    <property type="match status" value="1"/>
</dbReference>
<dbReference type="InterPro" id="IPR029149">
    <property type="entry name" value="Creatin/AminoP/Spt16_N"/>
</dbReference>
<dbReference type="Gene3D" id="3.90.230.10">
    <property type="entry name" value="Creatinase/methionine aminopeptidase superfamily"/>
    <property type="match status" value="1"/>
</dbReference>
<dbReference type="PANTHER" id="PTHR46112:SF3">
    <property type="entry name" value="AMINOPEPTIDASE YPDF"/>
    <property type="match status" value="1"/>
</dbReference>
<evidence type="ECO:0000259" key="1">
    <source>
        <dbReference type="Pfam" id="PF00557"/>
    </source>
</evidence>
<dbReference type="SUPFAM" id="SSF53092">
    <property type="entry name" value="Creatinase/prolidase N-terminal domain"/>
    <property type="match status" value="1"/>
</dbReference>
<reference evidence="2" key="1">
    <citation type="submission" date="2016-04" db="EMBL/GenBank/DDBJ databases">
        <authorList>
            <person name="Evans L.H."/>
            <person name="Alamgir A."/>
            <person name="Owens N."/>
            <person name="Weber N.D."/>
            <person name="Virtaneva K."/>
            <person name="Barbian K."/>
            <person name="Babar A."/>
            <person name="Rosenke K."/>
        </authorList>
    </citation>
    <scope>NUCLEOTIDE SEQUENCE</scope>
    <source>
        <strain evidence="2">86</strain>
    </source>
</reference>
<dbReference type="Pfam" id="PF00557">
    <property type="entry name" value="Peptidase_M24"/>
    <property type="match status" value="1"/>
</dbReference>
<organism evidence="2">
    <name type="scientific">uncultured delta proteobacterium</name>
    <dbReference type="NCBI Taxonomy" id="34034"/>
    <lineage>
        <taxon>Bacteria</taxon>
        <taxon>Deltaproteobacteria</taxon>
        <taxon>environmental samples</taxon>
    </lineage>
</organism>
<dbReference type="InterPro" id="IPR050659">
    <property type="entry name" value="Peptidase_M24B"/>
</dbReference>